<proteinExistence type="predicted"/>
<keyword evidence="5" id="KW-0256">Endoplasmic reticulum</keyword>
<sequence length="293" mass="33431">MKLIILLLLVCLAVVCLADKENKKNEKGKIKFGKKVVKAASKVKDEEEDGKVEVDTDEKPTEKKEKKAKAQEADESDETEEEGEEEEEEEEVDPNAKIEVEDLYVPKDCKNKTKSGDQVVVHYTGWMDDGSLFDTTIDQRKNYLPFEFILGSGAVIKGFEQALTGMCRSQRRKVVIPPSLAYGKKGTPDIPGNTTLTYDLELLDVRKPAPHHDMFSYMDKNGDDKLTREEVSNYMRIQAEARFAPVHDERWQQEHEKMVDNVFEQEDLDEDGIISHEEFSGPKIAKRSSHDEF</sequence>
<evidence type="ECO:0000313" key="15">
    <source>
        <dbReference type="Proteomes" id="UP000515163"/>
    </source>
</evidence>
<feature type="signal peptide" evidence="12">
    <location>
        <begin position="1"/>
        <end position="18"/>
    </location>
</feature>
<dbReference type="Proteomes" id="UP000515163">
    <property type="component" value="Unplaced"/>
</dbReference>
<feature type="region of interest" description="Disordered" evidence="11">
    <location>
        <begin position="35"/>
        <end position="97"/>
    </location>
</feature>
<dbReference type="PROSITE" id="PS50222">
    <property type="entry name" value="EF_HAND_2"/>
    <property type="match status" value="1"/>
</dbReference>
<dbReference type="SUPFAM" id="SSF54534">
    <property type="entry name" value="FKBP-like"/>
    <property type="match status" value="1"/>
</dbReference>
<protein>
    <recommendedName>
        <fullName evidence="2 10">peptidylprolyl isomerase</fullName>
        <ecNumber evidence="2 10">5.2.1.8</ecNumber>
    </recommendedName>
</protein>
<keyword evidence="4" id="KW-0677">Repeat</keyword>
<evidence type="ECO:0000259" key="14">
    <source>
        <dbReference type="PROSITE" id="PS50222"/>
    </source>
</evidence>
<dbReference type="InterPro" id="IPR011992">
    <property type="entry name" value="EF-hand-dom_pair"/>
</dbReference>
<evidence type="ECO:0000256" key="11">
    <source>
        <dbReference type="SAM" id="MobiDB-lite"/>
    </source>
</evidence>
<evidence type="ECO:0000256" key="9">
    <source>
        <dbReference type="ARBA" id="ARBA00023235"/>
    </source>
</evidence>
<evidence type="ECO:0000256" key="6">
    <source>
        <dbReference type="ARBA" id="ARBA00022837"/>
    </source>
</evidence>
<evidence type="ECO:0000256" key="2">
    <source>
        <dbReference type="ARBA" id="ARBA00013194"/>
    </source>
</evidence>
<dbReference type="GO" id="GO:0005783">
    <property type="term" value="C:endoplasmic reticulum"/>
    <property type="evidence" value="ECO:0007669"/>
    <property type="project" value="UniProtKB-ARBA"/>
</dbReference>
<dbReference type="RefSeq" id="XP_031552995.1">
    <property type="nucleotide sequence ID" value="XM_031697135.1"/>
</dbReference>
<feature type="chain" id="PRO_5027669846" description="peptidylprolyl isomerase" evidence="12">
    <location>
        <begin position="19"/>
        <end position="293"/>
    </location>
</feature>
<keyword evidence="9 10" id="KW-0413">Isomerase</keyword>
<evidence type="ECO:0000256" key="4">
    <source>
        <dbReference type="ARBA" id="ARBA00022737"/>
    </source>
</evidence>
<dbReference type="PANTHER" id="PTHR46222">
    <property type="entry name" value="PEPTIDYL-PROLYL CIS-TRANS ISOMERASE FKBP7/14"/>
    <property type="match status" value="1"/>
</dbReference>
<feature type="region of interest" description="Disordered" evidence="11">
    <location>
        <begin position="270"/>
        <end position="293"/>
    </location>
</feature>
<feature type="compositionally biased region" description="Basic and acidic residues" evidence="11">
    <location>
        <begin position="51"/>
        <end position="72"/>
    </location>
</feature>
<comment type="catalytic activity">
    <reaction evidence="1 10">
        <text>[protein]-peptidylproline (omega=180) = [protein]-peptidylproline (omega=0)</text>
        <dbReference type="Rhea" id="RHEA:16237"/>
        <dbReference type="Rhea" id="RHEA-COMP:10747"/>
        <dbReference type="Rhea" id="RHEA-COMP:10748"/>
        <dbReference type="ChEBI" id="CHEBI:83833"/>
        <dbReference type="ChEBI" id="CHEBI:83834"/>
        <dbReference type="EC" id="5.2.1.8"/>
    </reaction>
</comment>
<dbReference type="Gene3D" id="3.10.50.40">
    <property type="match status" value="1"/>
</dbReference>
<dbReference type="Pfam" id="PF13499">
    <property type="entry name" value="EF-hand_7"/>
    <property type="match status" value="1"/>
</dbReference>
<dbReference type="InterPro" id="IPR001179">
    <property type="entry name" value="PPIase_FKBP_dom"/>
</dbReference>
<evidence type="ECO:0000256" key="12">
    <source>
        <dbReference type="SAM" id="SignalP"/>
    </source>
</evidence>
<dbReference type="SUPFAM" id="SSF47473">
    <property type="entry name" value="EF-hand"/>
    <property type="match status" value="1"/>
</dbReference>
<evidence type="ECO:0000256" key="3">
    <source>
        <dbReference type="ARBA" id="ARBA00022729"/>
    </source>
</evidence>
<dbReference type="FunFam" id="3.10.50.40:FF:000006">
    <property type="entry name" value="Peptidyl-prolyl cis-trans isomerase"/>
    <property type="match status" value="1"/>
</dbReference>
<dbReference type="PROSITE" id="PS00018">
    <property type="entry name" value="EF_HAND_1"/>
    <property type="match status" value="2"/>
</dbReference>
<gene>
    <name evidence="16" type="primary">LOC116290140</name>
</gene>
<evidence type="ECO:0000256" key="8">
    <source>
        <dbReference type="ARBA" id="ARBA00023180"/>
    </source>
</evidence>
<dbReference type="InterPro" id="IPR052273">
    <property type="entry name" value="PPIase_FKBP"/>
</dbReference>
<dbReference type="AlphaFoldDB" id="A0A6P8HK74"/>
<dbReference type="KEGG" id="aten:116290140"/>
<evidence type="ECO:0000256" key="7">
    <source>
        <dbReference type="ARBA" id="ARBA00023110"/>
    </source>
</evidence>
<dbReference type="InterPro" id="IPR018247">
    <property type="entry name" value="EF_Hand_1_Ca_BS"/>
</dbReference>
<dbReference type="Gene3D" id="1.10.238.10">
    <property type="entry name" value="EF-hand"/>
    <property type="match status" value="1"/>
</dbReference>
<feature type="compositionally biased region" description="Acidic residues" evidence="11">
    <location>
        <begin position="73"/>
        <end position="93"/>
    </location>
</feature>
<dbReference type="PROSITE" id="PS50059">
    <property type="entry name" value="FKBP_PPIASE"/>
    <property type="match status" value="1"/>
</dbReference>
<evidence type="ECO:0000256" key="1">
    <source>
        <dbReference type="ARBA" id="ARBA00000971"/>
    </source>
</evidence>
<dbReference type="InterPro" id="IPR046357">
    <property type="entry name" value="PPIase_dom_sf"/>
</dbReference>
<accession>A0A6P8HK74</accession>
<organism evidence="15 16">
    <name type="scientific">Actinia tenebrosa</name>
    <name type="common">Australian red waratah sea anemone</name>
    <dbReference type="NCBI Taxonomy" id="6105"/>
    <lineage>
        <taxon>Eukaryota</taxon>
        <taxon>Metazoa</taxon>
        <taxon>Cnidaria</taxon>
        <taxon>Anthozoa</taxon>
        <taxon>Hexacorallia</taxon>
        <taxon>Actiniaria</taxon>
        <taxon>Actiniidae</taxon>
        <taxon>Actinia</taxon>
    </lineage>
</organism>
<keyword evidence="8" id="KW-0325">Glycoprotein</keyword>
<keyword evidence="15" id="KW-1185">Reference proteome</keyword>
<feature type="domain" description="PPIase FKBP-type" evidence="13">
    <location>
        <begin position="116"/>
        <end position="206"/>
    </location>
</feature>
<dbReference type="GeneID" id="116290140"/>
<evidence type="ECO:0000256" key="10">
    <source>
        <dbReference type="PROSITE-ProRule" id="PRU00277"/>
    </source>
</evidence>
<evidence type="ECO:0000259" key="13">
    <source>
        <dbReference type="PROSITE" id="PS50059"/>
    </source>
</evidence>
<dbReference type="InterPro" id="IPR002048">
    <property type="entry name" value="EF_hand_dom"/>
</dbReference>
<feature type="domain" description="EF-hand" evidence="14">
    <location>
        <begin position="213"/>
        <end position="241"/>
    </location>
</feature>
<keyword evidence="3 12" id="KW-0732">Signal</keyword>
<dbReference type="EC" id="5.2.1.8" evidence="2 10"/>
<reference evidence="16" key="1">
    <citation type="submission" date="2025-08" db="UniProtKB">
        <authorList>
            <consortium name="RefSeq"/>
        </authorList>
    </citation>
    <scope>IDENTIFICATION</scope>
    <source>
        <tissue evidence="16">Tentacle</tissue>
    </source>
</reference>
<dbReference type="GO" id="GO:0005509">
    <property type="term" value="F:calcium ion binding"/>
    <property type="evidence" value="ECO:0007669"/>
    <property type="project" value="InterPro"/>
</dbReference>
<keyword evidence="7 10" id="KW-0697">Rotamase</keyword>
<dbReference type="OrthoDB" id="1902587at2759"/>
<dbReference type="InParanoid" id="A0A6P8HK74"/>
<keyword evidence="6" id="KW-0106">Calcium</keyword>
<dbReference type="PANTHER" id="PTHR46222:SF3">
    <property type="entry name" value="PEPTIDYLPROLYL ISOMERASE"/>
    <property type="match status" value="1"/>
</dbReference>
<name>A0A6P8HK74_ACTTE</name>
<dbReference type="Pfam" id="PF00254">
    <property type="entry name" value="FKBP_C"/>
    <property type="match status" value="1"/>
</dbReference>
<evidence type="ECO:0000256" key="5">
    <source>
        <dbReference type="ARBA" id="ARBA00022824"/>
    </source>
</evidence>
<evidence type="ECO:0000313" key="16">
    <source>
        <dbReference type="RefSeq" id="XP_031552995.1"/>
    </source>
</evidence>
<dbReference type="GO" id="GO:0003755">
    <property type="term" value="F:peptidyl-prolyl cis-trans isomerase activity"/>
    <property type="evidence" value="ECO:0007669"/>
    <property type="project" value="UniProtKB-KW"/>
</dbReference>